<dbReference type="InParanoid" id="H3GEQ9"/>
<evidence type="ECO:0000256" key="1">
    <source>
        <dbReference type="SAM" id="MobiDB-lite"/>
    </source>
</evidence>
<dbReference type="STRING" id="164328.H3GEQ9"/>
<keyword evidence="5" id="KW-1185">Reference proteome</keyword>
<dbReference type="Gene3D" id="1.10.472.80">
    <property type="entry name" value="Ypt/Rab-GAP domain of gyp1p, domain 3"/>
    <property type="match status" value="1"/>
</dbReference>
<dbReference type="SUPFAM" id="SSF54236">
    <property type="entry name" value="Ubiquitin-like"/>
    <property type="match status" value="1"/>
</dbReference>
<dbReference type="Pfam" id="PF08325">
    <property type="entry name" value="WLM"/>
    <property type="match status" value="1"/>
</dbReference>
<reference evidence="4" key="2">
    <citation type="submission" date="2015-06" db="UniProtKB">
        <authorList>
            <consortium name="EnsemblProtists"/>
        </authorList>
    </citation>
    <scope>IDENTIFICATION</scope>
    <source>
        <strain evidence="4">Pr102</strain>
    </source>
</reference>
<dbReference type="InterPro" id="IPR011993">
    <property type="entry name" value="PH-like_dom_sf"/>
</dbReference>
<dbReference type="PROSITE" id="PS50086">
    <property type="entry name" value="TBC_RABGAP"/>
    <property type="match status" value="1"/>
</dbReference>
<dbReference type="SUPFAM" id="SSF47923">
    <property type="entry name" value="Ypt/Rab-GAP domain of gyp1p"/>
    <property type="match status" value="2"/>
</dbReference>
<dbReference type="SUPFAM" id="SSF50729">
    <property type="entry name" value="PH domain-like"/>
    <property type="match status" value="1"/>
</dbReference>
<dbReference type="VEuPathDB" id="FungiDB:KRP23_5402"/>
<dbReference type="InterPro" id="IPR018997">
    <property type="entry name" value="PUB_domain"/>
</dbReference>
<feature type="compositionally biased region" description="Polar residues" evidence="1">
    <location>
        <begin position="305"/>
        <end position="320"/>
    </location>
</feature>
<feature type="region of interest" description="Disordered" evidence="1">
    <location>
        <begin position="975"/>
        <end position="994"/>
    </location>
</feature>
<accession>H3GEQ9</accession>
<organism evidence="4 5">
    <name type="scientific">Phytophthora ramorum</name>
    <name type="common">Sudden oak death agent</name>
    <dbReference type="NCBI Taxonomy" id="164328"/>
    <lineage>
        <taxon>Eukaryota</taxon>
        <taxon>Sar</taxon>
        <taxon>Stramenopiles</taxon>
        <taxon>Oomycota</taxon>
        <taxon>Peronosporomycetes</taxon>
        <taxon>Peronosporales</taxon>
        <taxon>Peronosporaceae</taxon>
        <taxon>Phytophthora</taxon>
    </lineage>
</organism>
<dbReference type="Pfam" id="PF09409">
    <property type="entry name" value="PUB"/>
    <property type="match status" value="1"/>
</dbReference>
<dbReference type="CDD" id="cd10463">
    <property type="entry name" value="PUB_WLM"/>
    <property type="match status" value="1"/>
</dbReference>
<dbReference type="VEuPathDB" id="FungiDB:KRP22_14720"/>
<dbReference type="SMART" id="SM00164">
    <property type="entry name" value="TBC"/>
    <property type="match status" value="1"/>
</dbReference>
<reference evidence="5" key="1">
    <citation type="journal article" date="2006" name="Science">
        <title>Phytophthora genome sequences uncover evolutionary origins and mechanisms of pathogenesis.</title>
        <authorList>
            <person name="Tyler B.M."/>
            <person name="Tripathy S."/>
            <person name="Zhang X."/>
            <person name="Dehal P."/>
            <person name="Jiang R.H."/>
            <person name="Aerts A."/>
            <person name="Arredondo F.D."/>
            <person name="Baxter L."/>
            <person name="Bensasson D."/>
            <person name="Beynon J.L."/>
            <person name="Chapman J."/>
            <person name="Damasceno C.M."/>
            <person name="Dorrance A.E."/>
            <person name="Dou D."/>
            <person name="Dickerman A.W."/>
            <person name="Dubchak I.L."/>
            <person name="Garbelotto M."/>
            <person name="Gijzen M."/>
            <person name="Gordon S.G."/>
            <person name="Govers F."/>
            <person name="Grunwald N.J."/>
            <person name="Huang W."/>
            <person name="Ivors K.L."/>
            <person name="Jones R.W."/>
            <person name="Kamoun S."/>
            <person name="Krampis K."/>
            <person name="Lamour K.H."/>
            <person name="Lee M.K."/>
            <person name="McDonald W.H."/>
            <person name="Medina M."/>
            <person name="Meijer H.J."/>
            <person name="Nordberg E.K."/>
            <person name="Maclean D.J."/>
            <person name="Ospina-Giraldo M.D."/>
            <person name="Morris P.F."/>
            <person name="Phuntumart V."/>
            <person name="Putnam N.H."/>
            <person name="Rash S."/>
            <person name="Rose J.K."/>
            <person name="Sakihama Y."/>
            <person name="Salamov A.A."/>
            <person name="Savidor A."/>
            <person name="Scheuring C.F."/>
            <person name="Smith B.M."/>
            <person name="Sobral B.W."/>
            <person name="Terry A."/>
            <person name="Torto-Alalibo T.A."/>
            <person name="Win J."/>
            <person name="Xu Z."/>
            <person name="Zhang H."/>
            <person name="Grigoriev I.V."/>
            <person name="Rokhsar D.S."/>
            <person name="Boore J.L."/>
        </authorList>
    </citation>
    <scope>NUCLEOTIDE SEQUENCE [LARGE SCALE GENOMIC DNA]</scope>
    <source>
        <strain evidence="5">Pr102</strain>
    </source>
</reference>
<dbReference type="SMART" id="SM00233">
    <property type="entry name" value="PH"/>
    <property type="match status" value="1"/>
</dbReference>
<dbReference type="VEuPathDB" id="FungiDB:KRP22_14719"/>
<dbReference type="InterPro" id="IPR036339">
    <property type="entry name" value="PUB-like_dom_sf"/>
</dbReference>
<name>H3GEQ9_PHYRM</name>
<dbReference type="EnsemblProtists" id="Phyra74151">
    <property type="protein sequence ID" value="Phyra74151"/>
    <property type="gene ID" value="Phyra74151"/>
</dbReference>
<dbReference type="Gene3D" id="1.20.58.2190">
    <property type="match status" value="1"/>
</dbReference>
<feature type="compositionally biased region" description="Polar residues" evidence="1">
    <location>
        <begin position="362"/>
        <end position="379"/>
    </location>
</feature>
<dbReference type="SMART" id="SM00580">
    <property type="entry name" value="PUG"/>
    <property type="match status" value="1"/>
</dbReference>
<proteinExistence type="predicted"/>
<feature type="domain" description="Rab-GAP TBC" evidence="2">
    <location>
        <begin position="705"/>
        <end position="1056"/>
    </location>
</feature>
<evidence type="ECO:0000313" key="4">
    <source>
        <dbReference type="EnsemblProtists" id="Phyra74151"/>
    </source>
</evidence>
<dbReference type="EMBL" id="DS566003">
    <property type="status" value="NOT_ANNOTATED_CDS"/>
    <property type="molecule type" value="Genomic_DNA"/>
</dbReference>
<evidence type="ECO:0000259" key="3">
    <source>
        <dbReference type="PROSITE" id="PS51397"/>
    </source>
</evidence>
<protein>
    <recommendedName>
        <fullName evidence="6">WLM domain-containing protein</fullName>
    </recommendedName>
</protein>
<evidence type="ECO:0008006" key="6">
    <source>
        <dbReference type="Google" id="ProtNLM"/>
    </source>
</evidence>
<dbReference type="Pfam" id="PF00566">
    <property type="entry name" value="RabGAP-TBC"/>
    <property type="match status" value="2"/>
</dbReference>
<dbReference type="InterPro" id="IPR035969">
    <property type="entry name" value="Rab-GAP_TBC_sf"/>
</dbReference>
<dbReference type="InterPro" id="IPR000195">
    <property type="entry name" value="Rab-GAP-TBC_dom"/>
</dbReference>
<dbReference type="PANTHER" id="PTHR47796">
    <property type="entry name" value="ZINC METALLOPROTEINASE-LIKE PROTEIN"/>
    <property type="match status" value="1"/>
</dbReference>
<feature type="region of interest" description="Disordered" evidence="1">
    <location>
        <begin position="352"/>
        <end position="385"/>
    </location>
</feature>
<dbReference type="AlphaFoldDB" id="H3GEQ9"/>
<dbReference type="InterPro" id="IPR013536">
    <property type="entry name" value="WLM_dom"/>
</dbReference>
<dbReference type="eggNOG" id="KOG4842">
    <property type="taxonomic scope" value="Eukaryota"/>
</dbReference>
<feature type="region of interest" description="Disordered" evidence="1">
    <location>
        <begin position="283"/>
        <end position="340"/>
    </location>
</feature>
<dbReference type="Proteomes" id="UP000005238">
    <property type="component" value="Unassembled WGS sequence"/>
</dbReference>
<evidence type="ECO:0000313" key="5">
    <source>
        <dbReference type="Proteomes" id="UP000005238"/>
    </source>
</evidence>
<dbReference type="eggNOG" id="KOG1091">
    <property type="taxonomic scope" value="Eukaryota"/>
</dbReference>
<dbReference type="InterPro" id="IPR001849">
    <property type="entry name" value="PH_domain"/>
</dbReference>
<dbReference type="InterPro" id="IPR029071">
    <property type="entry name" value="Ubiquitin-like_domsf"/>
</dbReference>
<evidence type="ECO:0000259" key="2">
    <source>
        <dbReference type="PROSITE" id="PS50086"/>
    </source>
</evidence>
<sequence length="1127" mass="126156">MNSLSNCPDSAHIGMTSLSLHFKGQTLVLPVSASATTIGELQAQIARLVDVQPDAQRLFQKRRRLDCSDASKPLTDVCDCSDVAAPLLLVAGASATQIRHMKQTQDEVQREMQIRENRRVVDISKRNQGLQAKDAVSTSYRFHAVTPLPNFGDVDKAREILDKLANDRGILAVMDKHKWSVGVLAEMPPDGKVGVDPVCVLGLNQNKGQKILLRLRTDDLLGFRKFLSIKNVLFHELSHNVHSEHDSKFYQLMRQVEKECNELDWTSSHGASVGGSRAVMYDGVESESSSSSGHRLGGGSAGTSCLLNSAPPTASTSAQLVSAPEQRVTPVDPAQPADEDQQPIAAEVSEDVEMAEAEAEPTASQQIPVEIPNSQSPTPQVHEKTVDEEVATLAMSDRERRIHDAVQHLQVHYSSDAISKAASLLHKIVSNIISHPADTKFRSIRKANRLFDGQVAKFPECLEFLLALGFEDQSDKFVLVREDPALLWIGRSTLEVLLPTSIVAMEVLRFPLSSPRSDAGGNKSTANVWERLLQTFAVPAPAANRFLPKIKAGPLLLEVGQPPEWRPFEVVLAGASANDLGLYYYPHKDDASPMGCIRLQSAHIDSLEEVLMVVTKDKTWFLCADHVRDASDWCDAICAAIERVSNDGVMHDKLTQRRRLTNNASAVTLCELQSRGVKARVDEFLEVFVRSTREDMCLQAAKGALSWSCMRSLTWKVWLDYIPGDVPFNQWSAITRDKRQRYESERLKHHLFRDLLVGKQRPEEFLAACETSSDNLLYSIYKDVRRTRGDMPYFRDPIAQCLMIRVLYVYSATHAEISYNQGMGELLATLVYLLHIEQWPLEEDDLEEVVATEYEAEADGRLSGSYFFPNTSPMKDQMEDTSTEEEDPSYVYVESFINIQNDDSFIDRDTFLRLAPFAGGSGKYYECCRDAAGEIVRELTAAEFIEHDAYLLLEEMMLRMAGTYCPHVSIRRRNSKSQADKPLSSADQLPSSPLDDQMNRIHHHILSRCDPPTARHLAKLGVEPQIFLLRWVRVLMAREFETPQVWQIWDAIFSLTPSDFSFINLLCVAVVREFREEILAAEDATNVLLSLRDISDRIDPTRLIDNARELYDALLIAAAVEASMESA</sequence>
<feature type="domain" description="WLM" evidence="3">
    <location>
        <begin position="133"/>
        <end position="319"/>
    </location>
</feature>
<dbReference type="VEuPathDB" id="FungiDB:KRP23_5401"/>
<dbReference type="Gene3D" id="1.10.8.270">
    <property type="entry name" value="putative rabgap domain of human tbc1 domain family member 14 like domains"/>
    <property type="match status" value="1"/>
</dbReference>
<dbReference type="HOGENOM" id="CLU_279593_0_0_1"/>
<dbReference type="PANTHER" id="PTHR47796:SF1">
    <property type="entry name" value="OS08G0500800 PROTEIN"/>
    <property type="match status" value="1"/>
</dbReference>
<dbReference type="SUPFAM" id="SSF143503">
    <property type="entry name" value="PUG domain-like"/>
    <property type="match status" value="1"/>
</dbReference>
<dbReference type="PROSITE" id="PS51397">
    <property type="entry name" value="WLM"/>
    <property type="match status" value="1"/>
</dbReference>
<dbReference type="OMA" id="TANVWER"/>
<dbReference type="Gene3D" id="2.30.29.30">
    <property type="entry name" value="Pleckstrin-homology domain (PH domain)/Phosphotyrosine-binding domain (PTB)"/>
    <property type="match status" value="1"/>
</dbReference>